<evidence type="ECO:0000313" key="1">
    <source>
        <dbReference type="EMBL" id="KKN74732.1"/>
    </source>
</evidence>
<protein>
    <submittedName>
        <fullName evidence="1">Uncharacterized protein</fullName>
    </submittedName>
</protein>
<dbReference type="EMBL" id="LAZR01000321">
    <property type="protein sequence ID" value="KKN74732.1"/>
    <property type="molecule type" value="Genomic_DNA"/>
</dbReference>
<gene>
    <name evidence="1" type="ORF">LCGC14_0387740</name>
</gene>
<reference evidence="1" key="1">
    <citation type="journal article" date="2015" name="Nature">
        <title>Complex archaea that bridge the gap between prokaryotes and eukaryotes.</title>
        <authorList>
            <person name="Spang A."/>
            <person name="Saw J.H."/>
            <person name="Jorgensen S.L."/>
            <person name="Zaremba-Niedzwiedzka K."/>
            <person name="Martijn J."/>
            <person name="Lind A.E."/>
            <person name="van Eijk R."/>
            <person name="Schleper C."/>
            <person name="Guy L."/>
            <person name="Ettema T.J."/>
        </authorList>
    </citation>
    <scope>NUCLEOTIDE SEQUENCE</scope>
</reference>
<dbReference type="AlphaFoldDB" id="A0A0F9TII5"/>
<sequence length="68" mass="7984">MADTRLIRLTWENDVQFKMDTKLNDEDWLTIIEMDENGNISQLWEHAGALCKKYFETQVDFIGGVMKS</sequence>
<proteinExistence type="predicted"/>
<organism evidence="1">
    <name type="scientific">marine sediment metagenome</name>
    <dbReference type="NCBI Taxonomy" id="412755"/>
    <lineage>
        <taxon>unclassified sequences</taxon>
        <taxon>metagenomes</taxon>
        <taxon>ecological metagenomes</taxon>
    </lineage>
</organism>
<accession>A0A0F9TII5</accession>
<comment type="caution">
    <text evidence="1">The sequence shown here is derived from an EMBL/GenBank/DDBJ whole genome shotgun (WGS) entry which is preliminary data.</text>
</comment>
<name>A0A0F9TII5_9ZZZZ</name>